<evidence type="ECO:0000256" key="1">
    <source>
        <dbReference type="SAM" id="MobiDB-lite"/>
    </source>
</evidence>
<dbReference type="RefSeq" id="WP_149847299.1">
    <property type="nucleotide sequence ID" value="NZ_VUOB01000001.1"/>
</dbReference>
<name>A0A5B2XW99_9PSEU</name>
<feature type="compositionally biased region" description="Gly residues" evidence="1">
    <location>
        <begin position="271"/>
        <end position="282"/>
    </location>
</feature>
<dbReference type="InterPro" id="IPR038332">
    <property type="entry name" value="PPE_sf"/>
</dbReference>
<keyword evidence="3" id="KW-1185">Reference proteome</keyword>
<reference evidence="2 3" key="1">
    <citation type="submission" date="2019-09" db="EMBL/GenBank/DDBJ databases">
        <title>Goodfellowia gen. nov., a new genus of the Pseudonocardineae related to Actinoalloteichus, containing Goodfellowia coeruleoviolacea gen. nov., comb. nov. gen. nov., comb. nov.</title>
        <authorList>
            <person name="Labeda D."/>
        </authorList>
    </citation>
    <scope>NUCLEOTIDE SEQUENCE [LARGE SCALE GENOMIC DNA]</scope>
    <source>
        <strain evidence="2 3">AN110305</strain>
    </source>
</reference>
<dbReference type="EMBL" id="VUOB01000001">
    <property type="protein sequence ID" value="KAA2266991.1"/>
    <property type="molecule type" value="Genomic_DNA"/>
</dbReference>
<reference evidence="2 3" key="2">
    <citation type="submission" date="2019-09" db="EMBL/GenBank/DDBJ databases">
        <authorList>
            <person name="Jin C."/>
        </authorList>
    </citation>
    <scope>NUCLEOTIDE SEQUENCE [LARGE SCALE GENOMIC DNA]</scope>
    <source>
        <strain evidence="2 3">AN110305</strain>
    </source>
</reference>
<accession>A0A5B2XW99</accession>
<feature type="compositionally biased region" description="Low complexity" evidence="1">
    <location>
        <begin position="193"/>
        <end position="203"/>
    </location>
</feature>
<sequence>MASLSAADIYKKLRGGQGGGTVADASQAAYATQQEHTDLENRINALIGRMDSAWQGDASAAAQAGAAPLARVLAQSQGELDKANQAMLNQHTTFFNSYHEVVPVPDTPPSSNLINDATPWKTDLVKQISDYNDKAHKNVQIYDNYVKTSSESGSALPSSYMGLSSDQAVVSVATPAPTITPPGQGQWDGVPQTTRTANNTGTTSRQPNATSTPGMSSVPGINTPAGNQVVNVVGNTGTDNSNTGTAPIGSSDVGGPPGSTSTSGSATGTATGTGTGLVGGNTGTGLGTNVGVGSNTPGVIGGPAGLPGRFVVGGPLSVDGKPSSGVGLRGNLPGGIGAGTGNLAEKGLGSGPKAGALAAEEAAAARGGAGTAGARGAAGQQGVGGMASAGRGKGGEDGEHRSAGYLHDDYSGDIVGELPLVAPPVLGED</sequence>
<gene>
    <name evidence="2" type="ORF">F0L68_00175</name>
</gene>
<dbReference type="Proteomes" id="UP000323454">
    <property type="component" value="Unassembled WGS sequence"/>
</dbReference>
<dbReference type="Gene3D" id="1.20.1260.20">
    <property type="entry name" value="PPE superfamily"/>
    <property type="match status" value="1"/>
</dbReference>
<protein>
    <recommendedName>
        <fullName evidence="4">PPE family protein</fullName>
    </recommendedName>
</protein>
<feature type="compositionally biased region" description="Low complexity" evidence="1">
    <location>
        <begin position="226"/>
        <end position="270"/>
    </location>
</feature>
<dbReference type="AlphaFoldDB" id="A0A5B2XW99"/>
<organism evidence="2 3">
    <name type="scientific">Solihabitans fulvus</name>
    <dbReference type="NCBI Taxonomy" id="1892852"/>
    <lineage>
        <taxon>Bacteria</taxon>
        <taxon>Bacillati</taxon>
        <taxon>Actinomycetota</taxon>
        <taxon>Actinomycetes</taxon>
        <taxon>Pseudonocardiales</taxon>
        <taxon>Pseudonocardiaceae</taxon>
        <taxon>Solihabitans</taxon>
    </lineage>
</organism>
<feature type="region of interest" description="Disordered" evidence="1">
    <location>
        <begin position="370"/>
        <end position="411"/>
    </location>
</feature>
<evidence type="ECO:0000313" key="3">
    <source>
        <dbReference type="Proteomes" id="UP000323454"/>
    </source>
</evidence>
<dbReference type="OrthoDB" id="3638056at2"/>
<feature type="compositionally biased region" description="Polar residues" evidence="1">
    <location>
        <begin position="204"/>
        <end position="215"/>
    </location>
</feature>
<evidence type="ECO:0000313" key="2">
    <source>
        <dbReference type="EMBL" id="KAA2266991.1"/>
    </source>
</evidence>
<comment type="caution">
    <text evidence="2">The sequence shown here is derived from an EMBL/GenBank/DDBJ whole genome shotgun (WGS) entry which is preliminary data.</text>
</comment>
<feature type="compositionally biased region" description="Basic and acidic residues" evidence="1">
    <location>
        <begin position="393"/>
        <end position="410"/>
    </location>
</feature>
<feature type="region of interest" description="Disordered" evidence="1">
    <location>
        <begin position="177"/>
        <end position="282"/>
    </location>
</feature>
<proteinExistence type="predicted"/>
<evidence type="ECO:0008006" key="4">
    <source>
        <dbReference type="Google" id="ProtNLM"/>
    </source>
</evidence>